<keyword evidence="4" id="KW-0489">Methyltransferase</keyword>
<evidence type="ECO:0000256" key="13">
    <source>
        <dbReference type="PROSITE-ProRule" id="PRU00332"/>
    </source>
</evidence>
<keyword evidence="5" id="KW-0808">Transferase</keyword>
<dbReference type="Pfam" id="PF24995">
    <property type="entry name" value="DSRM_2"/>
    <property type="match status" value="1"/>
</dbReference>
<sequence length="981" mass="108771">METEGASSVTVRKTSCTPKAIIHQKFGTNACYKHEEVHESAENGCPGLAIVQKGPCLYRCTLQLPEITVVSGIFKKKKDAEQSAAELALEKLRITPATKSSSLPEAWDGLVSRVKYLFSEEFLSSLHPLSGHLRAALQREGHLAGLIPACAIAVFDATLSNLCKSIDPKVEANPFLIISYVMRAAAKLSGFIASSERELWIRRQNPYPPEIIELSSIQQNPNNSEIIVSPSNRQSGSPEILMVEAINIPCSLEKTVERVILNLTSSGYFLDVIAKQLGLLEAADLMISRPVGKASSETRLHFAAPKQYLLDISSDLLHAKEVRSFEGSLNARASYLSGQDIYGDAILATIGYTWRSKDLFYEDVSVKSYYRMLIGKTPSGLYRLSRGAILAAELPLAFTTNAKWKGSLPREMLCTFCRQHRLSQPMFSTLSSLEESSDSSQSHKKLRATDLVAKDTQHANGCVVTAGSKETVESGGSFRCEIKVYSKFQDLILECSPKESFKKQSDSVQNASLKVLLWLDIYFRDPNVPFERLKASADGLDIRFEPKIFVEAFMLCQSLHNVGHNEIEEGKLVYPNSVNVPNVLSGHGLRSLNIEGPDSGISPSNGSLSCVSYSASLVTEEHLREQLESSDDFEFEIASGAVNPHLESVLIQMSVDQSACFIVDLPPRELIFAAADDSARMLSLLSSKTCCLEYTIRLLRVTEPLEDRMEQALFSPPLSKQRVEYAVQSIKESCATTLVDFGCGSGSLLDSLLNYPTSLEKIAGVDLSQKSLTRAAKILNSKLNSTSGADTSCTPLKSAILYDGSVTDHDSRLCGFDIGTCLEVIEHMEEDQAHLFGNVALSYFRPKILIVSTPNYEYNVILQKSTLSTTEDDVDERNESQPCKFRNHDHKFEWTRAQFNCWATELATRHNYSVEFSGVGGSGDEPGFASQIAVFRRRAIPQEGYPELSDLEHRYQVIWEWTSSDRSRCYEILRKWFSCFG</sequence>
<keyword evidence="6" id="KW-0949">S-adenosyl-L-methionine</keyword>
<evidence type="ECO:0000256" key="8">
    <source>
        <dbReference type="ARBA" id="ARBA00022842"/>
    </source>
</evidence>
<dbReference type="AlphaFoldDB" id="A0A2P6Q698"/>
<dbReference type="SUPFAM" id="SSF53335">
    <property type="entry name" value="S-adenosyl-L-methionine-dependent methyltransferases"/>
    <property type="match status" value="1"/>
</dbReference>
<dbReference type="Proteomes" id="UP000238479">
    <property type="component" value="Chromosome 5"/>
</dbReference>
<dbReference type="Pfam" id="PF18441">
    <property type="entry name" value="Hen1_Lam_C"/>
    <property type="match status" value="1"/>
</dbReference>
<evidence type="ECO:0000256" key="6">
    <source>
        <dbReference type="ARBA" id="ARBA00022691"/>
    </source>
</evidence>
<keyword evidence="10" id="KW-0943">RNA-mediated gene silencing</keyword>
<dbReference type="GO" id="GO:0001510">
    <property type="term" value="P:RNA methylation"/>
    <property type="evidence" value="ECO:0007669"/>
    <property type="project" value="InterPro"/>
</dbReference>
<evidence type="ECO:0000256" key="2">
    <source>
        <dbReference type="ARBA" id="ARBA00009026"/>
    </source>
</evidence>
<proteinExistence type="inferred from homology"/>
<dbReference type="STRING" id="74649.A0A2P6Q698"/>
<comment type="caution">
    <text evidence="15">The sequence shown here is derived from an EMBL/GenBank/DDBJ whole genome shotgun (WGS) entry which is preliminary data.</text>
</comment>
<keyword evidence="9 13" id="KW-0694">RNA-binding</keyword>
<dbReference type="Gene3D" id="3.30.160.20">
    <property type="match status" value="1"/>
</dbReference>
<evidence type="ECO:0000256" key="7">
    <source>
        <dbReference type="ARBA" id="ARBA00022723"/>
    </source>
</evidence>
<dbReference type="Pfam" id="PF21224">
    <property type="entry name" value="Hen1_LCD"/>
    <property type="match status" value="1"/>
</dbReference>
<dbReference type="EC" id="2.1.1.386" evidence="11"/>
<evidence type="ECO:0000259" key="14">
    <source>
        <dbReference type="PROSITE" id="PS50961"/>
    </source>
</evidence>
<evidence type="ECO:0000256" key="3">
    <source>
        <dbReference type="ARBA" id="ARBA00021330"/>
    </source>
</evidence>
<dbReference type="GO" id="GO:0090486">
    <property type="term" value="F:small RNA 2'-O-methyltransferase activity"/>
    <property type="evidence" value="ECO:0007669"/>
    <property type="project" value="UniProtKB-EC"/>
</dbReference>
<name>A0A2P6Q698_ROSCH</name>
<evidence type="ECO:0000313" key="15">
    <source>
        <dbReference type="EMBL" id="PRQ29684.1"/>
    </source>
</evidence>
<dbReference type="PROSITE" id="PS50961">
    <property type="entry name" value="HTH_LA"/>
    <property type="match status" value="1"/>
</dbReference>
<evidence type="ECO:0000256" key="9">
    <source>
        <dbReference type="ARBA" id="ARBA00022884"/>
    </source>
</evidence>
<accession>A0A2P6Q698</accession>
<evidence type="ECO:0000256" key="1">
    <source>
        <dbReference type="ARBA" id="ARBA00001946"/>
    </source>
</evidence>
<dbReference type="GO" id="GO:0005634">
    <property type="term" value="C:nucleus"/>
    <property type="evidence" value="ECO:0007669"/>
    <property type="project" value="TreeGrafter"/>
</dbReference>
<dbReference type="InterPro" id="IPR040870">
    <property type="entry name" value="HEN1_dsRBD2"/>
</dbReference>
<dbReference type="FunFam" id="3.40.50.150:FF:000215">
    <property type="entry name" value="Hua enhancer1"/>
    <property type="match status" value="1"/>
</dbReference>
<dbReference type="GO" id="GO:0030422">
    <property type="term" value="P:siRNA processing"/>
    <property type="evidence" value="ECO:0007669"/>
    <property type="project" value="TreeGrafter"/>
</dbReference>
<dbReference type="InterPro" id="IPR029063">
    <property type="entry name" value="SAM-dependent_MTases_sf"/>
</dbReference>
<dbReference type="OMA" id="ELLWEWP"/>
<dbReference type="InterPro" id="IPR006630">
    <property type="entry name" value="La_HTH"/>
</dbReference>
<dbReference type="InterPro" id="IPR056755">
    <property type="entry name" value="DSRM_2"/>
</dbReference>
<dbReference type="Gene3D" id="3.40.50.150">
    <property type="entry name" value="Vaccinia Virus protein VP39"/>
    <property type="match status" value="1"/>
</dbReference>
<dbReference type="OrthoDB" id="2154311at2759"/>
<protein>
    <recommendedName>
        <fullName evidence="3">Small RNA 2'-O-methyltransferase</fullName>
        <ecNumber evidence="11">2.1.1.386</ecNumber>
    </recommendedName>
</protein>
<dbReference type="InterPro" id="IPR026610">
    <property type="entry name" value="Hen1"/>
</dbReference>
<comment type="catalytic activity">
    <reaction evidence="12">
        <text>small RNA 3'-end nucleotide + S-adenosyl-L-methionine = small RNA 3'-end 2'-O-methylnucleotide + S-adenosyl-L-homocysteine + H(+)</text>
        <dbReference type="Rhea" id="RHEA:37887"/>
        <dbReference type="Rhea" id="RHEA-COMP:10415"/>
        <dbReference type="Rhea" id="RHEA-COMP:10416"/>
        <dbReference type="ChEBI" id="CHEBI:15378"/>
        <dbReference type="ChEBI" id="CHEBI:57856"/>
        <dbReference type="ChEBI" id="CHEBI:59789"/>
        <dbReference type="ChEBI" id="CHEBI:74896"/>
        <dbReference type="ChEBI" id="CHEBI:74898"/>
        <dbReference type="EC" id="2.1.1.386"/>
    </reaction>
</comment>
<dbReference type="Gramene" id="PRQ29684">
    <property type="protein sequence ID" value="PRQ29684"/>
    <property type="gene ID" value="RchiOBHm_Chr5g0016471"/>
</dbReference>
<dbReference type="Pfam" id="PF17842">
    <property type="entry name" value="dsRBD2"/>
    <property type="match status" value="1"/>
</dbReference>
<evidence type="ECO:0000256" key="5">
    <source>
        <dbReference type="ARBA" id="ARBA00022679"/>
    </source>
</evidence>
<organism evidence="15 16">
    <name type="scientific">Rosa chinensis</name>
    <name type="common">China rose</name>
    <dbReference type="NCBI Taxonomy" id="74649"/>
    <lineage>
        <taxon>Eukaryota</taxon>
        <taxon>Viridiplantae</taxon>
        <taxon>Streptophyta</taxon>
        <taxon>Embryophyta</taxon>
        <taxon>Tracheophyta</taxon>
        <taxon>Spermatophyta</taxon>
        <taxon>Magnoliopsida</taxon>
        <taxon>eudicotyledons</taxon>
        <taxon>Gunneridae</taxon>
        <taxon>Pentapetalae</taxon>
        <taxon>rosids</taxon>
        <taxon>fabids</taxon>
        <taxon>Rosales</taxon>
        <taxon>Rosaceae</taxon>
        <taxon>Rosoideae</taxon>
        <taxon>Rosoideae incertae sedis</taxon>
        <taxon>Rosa</taxon>
    </lineage>
</organism>
<dbReference type="InterPro" id="IPR040813">
    <property type="entry name" value="Hen1_Lam_C"/>
</dbReference>
<evidence type="ECO:0000256" key="10">
    <source>
        <dbReference type="ARBA" id="ARBA00023158"/>
    </source>
</evidence>
<evidence type="ECO:0000256" key="12">
    <source>
        <dbReference type="ARBA" id="ARBA00048418"/>
    </source>
</evidence>
<dbReference type="SUPFAM" id="SSF54534">
    <property type="entry name" value="FKBP-like"/>
    <property type="match status" value="1"/>
</dbReference>
<dbReference type="PANTHER" id="PTHR21404">
    <property type="entry name" value="HEN1"/>
    <property type="match status" value="1"/>
</dbReference>
<reference evidence="15 16" key="1">
    <citation type="journal article" date="2018" name="Nat. Genet.">
        <title>The Rosa genome provides new insights in the design of modern roses.</title>
        <authorList>
            <person name="Bendahmane M."/>
        </authorList>
    </citation>
    <scope>NUCLEOTIDE SEQUENCE [LARGE SCALE GENOMIC DNA]</scope>
    <source>
        <strain evidence="16">cv. Old Blush</strain>
    </source>
</reference>
<comment type="similarity">
    <text evidence="2">Belongs to the methyltransferase superfamily. HEN1 family.</text>
</comment>
<dbReference type="SMR" id="A0A2P6Q698"/>
<dbReference type="SUPFAM" id="SSF54768">
    <property type="entry name" value="dsRNA-binding domain-like"/>
    <property type="match status" value="1"/>
</dbReference>
<comment type="cofactor">
    <cofactor evidence="1">
        <name>Mg(2+)</name>
        <dbReference type="ChEBI" id="CHEBI:18420"/>
    </cofactor>
</comment>
<evidence type="ECO:0000256" key="11">
    <source>
        <dbReference type="ARBA" id="ARBA00035025"/>
    </source>
</evidence>
<dbReference type="EMBL" id="PDCK01000043">
    <property type="protein sequence ID" value="PRQ29684.1"/>
    <property type="molecule type" value="Genomic_DNA"/>
</dbReference>
<evidence type="ECO:0000256" key="4">
    <source>
        <dbReference type="ARBA" id="ARBA00022603"/>
    </source>
</evidence>
<dbReference type="PANTHER" id="PTHR21404:SF3">
    <property type="entry name" value="SMALL RNA 2'-O-METHYLTRANSFERASE"/>
    <property type="match status" value="1"/>
</dbReference>
<gene>
    <name evidence="15" type="ORF">RchiOBHm_Chr5g0016471</name>
</gene>
<feature type="domain" description="HTH La-type RNA-binding" evidence="14">
    <location>
        <begin position="100"/>
        <end position="211"/>
    </location>
</feature>
<keyword evidence="7" id="KW-0479">Metal-binding</keyword>
<dbReference type="GO" id="GO:0005737">
    <property type="term" value="C:cytoplasm"/>
    <property type="evidence" value="ECO:0007669"/>
    <property type="project" value="TreeGrafter"/>
</dbReference>
<keyword evidence="8" id="KW-0460">Magnesium</keyword>
<keyword evidence="16" id="KW-1185">Reference proteome</keyword>
<dbReference type="GO" id="GO:0046872">
    <property type="term" value="F:metal ion binding"/>
    <property type="evidence" value="ECO:0007669"/>
    <property type="project" value="UniProtKB-KW"/>
</dbReference>
<evidence type="ECO:0000313" key="16">
    <source>
        <dbReference type="Proteomes" id="UP000238479"/>
    </source>
</evidence>
<dbReference type="GO" id="GO:0003723">
    <property type="term" value="F:RNA binding"/>
    <property type="evidence" value="ECO:0007669"/>
    <property type="project" value="UniProtKB-UniRule"/>
</dbReference>